<dbReference type="Pfam" id="PF04314">
    <property type="entry name" value="PCuAC"/>
    <property type="match status" value="1"/>
</dbReference>
<dbReference type="Proteomes" id="UP001589670">
    <property type="component" value="Unassembled WGS sequence"/>
</dbReference>
<feature type="chain" id="PRO_5046083536" evidence="1">
    <location>
        <begin position="23"/>
        <end position="152"/>
    </location>
</feature>
<keyword evidence="3" id="KW-1185">Reference proteome</keyword>
<accession>A0ABV5HVF3</accession>
<comment type="caution">
    <text evidence="2">The sequence shown here is derived from an EMBL/GenBank/DDBJ whole genome shotgun (WGS) entry which is preliminary data.</text>
</comment>
<evidence type="ECO:0000313" key="3">
    <source>
        <dbReference type="Proteomes" id="UP001589670"/>
    </source>
</evidence>
<evidence type="ECO:0000313" key="2">
    <source>
        <dbReference type="EMBL" id="MFB9148410.1"/>
    </source>
</evidence>
<organism evidence="2 3">
    <name type="scientific">Roseovarius ramblicola</name>
    <dbReference type="NCBI Taxonomy" id="2022336"/>
    <lineage>
        <taxon>Bacteria</taxon>
        <taxon>Pseudomonadati</taxon>
        <taxon>Pseudomonadota</taxon>
        <taxon>Alphaproteobacteria</taxon>
        <taxon>Rhodobacterales</taxon>
        <taxon>Roseobacteraceae</taxon>
        <taxon>Roseovarius</taxon>
    </lineage>
</organism>
<dbReference type="InterPro" id="IPR007410">
    <property type="entry name" value="LpqE-like"/>
</dbReference>
<dbReference type="SUPFAM" id="SSF110087">
    <property type="entry name" value="DR1885-like metal-binding protein"/>
    <property type="match status" value="1"/>
</dbReference>
<dbReference type="InterPro" id="IPR058248">
    <property type="entry name" value="Lxx211020-like"/>
</dbReference>
<feature type="signal peptide" evidence="1">
    <location>
        <begin position="1"/>
        <end position="22"/>
    </location>
</feature>
<dbReference type="PANTHER" id="PTHR36302">
    <property type="entry name" value="BLR7088 PROTEIN"/>
    <property type="match status" value="1"/>
</dbReference>
<dbReference type="Gene3D" id="2.60.40.1890">
    <property type="entry name" value="PCu(A)C copper chaperone"/>
    <property type="match status" value="1"/>
</dbReference>
<protein>
    <submittedName>
        <fullName evidence="2">Copper chaperone PCu(A)C</fullName>
    </submittedName>
</protein>
<dbReference type="RefSeq" id="WP_377066300.1">
    <property type="nucleotide sequence ID" value="NZ_JBHMEC010000002.1"/>
</dbReference>
<name>A0ABV5HVF3_9RHOB</name>
<sequence length="152" mass="16264">MSLKSTVLTALAALALAAPAFAQSIEIYDQYARSASPMAKTGAAFMMIHNTGGRADRLIGVASPAAKMVQLHTHREEGGVMKMIHVEDGFAIPAGETFFLERGGNHIMMMGLTEPFEPGKTIPLTLTFEQAGEIGIEVPVDLDRKPEHGAEN</sequence>
<dbReference type="PANTHER" id="PTHR36302:SF1">
    <property type="entry name" value="COPPER CHAPERONE PCU(A)C"/>
    <property type="match status" value="1"/>
</dbReference>
<keyword evidence="1" id="KW-0732">Signal</keyword>
<dbReference type="EMBL" id="JBHMEC010000002">
    <property type="protein sequence ID" value="MFB9148410.1"/>
    <property type="molecule type" value="Genomic_DNA"/>
</dbReference>
<proteinExistence type="predicted"/>
<reference evidence="2 3" key="1">
    <citation type="submission" date="2024-09" db="EMBL/GenBank/DDBJ databases">
        <authorList>
            <person name="Sun Q."/>
            <person name="Mori K."/>
        </authorList>
    </citation>
    <scope>NUCLEOTIDE SEQUENCE [LARGE SCALE GENOMIC DNA]</scope>
    <source>
        <strain evidence="2 3">CECT 9424</strain>
    </source>
</reference>
<dbReference type="InterPro" id="IPR036182">
    <property type="entry name" value="PCuAC_sf"/>
</dbReference>
<gene>
    <name evidence="2" type="ORF">ACFFU4_01435</name>
</gene>
<evidence type="ECO:0000256" key="1">
    <source>
        <dbReference type="SAM" id="SignalP"/>
    </source>
</evidence>